<dbReference type="RefSeq" id="WP_014955645.1">
    <property type="nucleotide sequence ID" value="NC_018645.1"/>
</dbReference>
<dbReference type="EMBL" id="FO203503">
    <property type="protein sequence ID" value="CCK81338.1"/>
    <property type="molecule type" value="Genomic_DNA"/>
</dbReference>
<dbReference type="KEGG" id="dto:TOL2_C37900"/>
<evidence type="ECO:0000313" key="4">
    <source>
        <dbReference type="EMBL" id="CCK81946.1"/>
    </source>
</evidence>
<dbReference type="HOGENOM" id="CLU_2286973_0_0_7"/>
<reference evidence="4 6" key="1">
    <citation type="journal article" date="2013" name="Environ. Microbiol.">
        <title>Complete genome, catabolic sub-proteomes and key-metabolites of Desulfobacula toluolica Tol2, a marine, aromatic compound-degrading, sulfate-reducing bacterium.</title>
        <authorList>
            <person name="Wohlbrand L."/>
            <person name="Jacob J.H."/>
            <person name="Kube M."/>
            <person name="Mussmann M."/>
            <person name="Jarling R."/>
            <person name="Beck A."/>
            <person name="Amann R."/>
            <person name="Wilkes H."/>
            <person name="Reinhardt R."/>
            <person name="Rabus R."/>
        </authorList>
    </citation>
    <scope>NUCLEOTIDE SEQUENCE [LARGE SCALE GENOMIC DNA]</scope>
    <source>
        <strain evidence="6">DSM 7467 / Tol2</strain>
        <strain evidence="4">Tol2</strain>
    </source>
</reference>
<dbReference type="AlphaFoldDB" id="K0NK78"/>
<dbReference type="EMBL" id="FO203503">
    <property type="protein sequence ID" value="CCK78287.1"/>
    <property type="molecule type" value="Genomic_DNA"/>
</dbReference>
<evidence type="ECO:0000313" key="6">
    <source>
        <dbReference type="Proteomes" id="UP000007347"/>
    </source>
</evidence>
<dbReference type="KEGG" id="dto:TOL2_C31800"/>
<evidence type="ECO:0000313" key="1">
    <source>
        <dbReference type="EMBL" id="CCK78287.1"/>
    </source>
</evidence>
<dbReference type="OrthoDB" id="3078261at2"/>
<dbReference type="KEGG" id="dto:TOL2_C38970"/>
<evidence type="ECO:0000313" key="3">
    <source>
        <dbReference type="EMBL" id="CCK81338.1"/>
    </source>
</evidence>
<evidence type="ECO:0000313" key="2">
    <source>
        <dbReference type="EMBL" id="CCK80806.1"/>
    </source>
</evidence>
<dbReference type="EMBL" id="FO203503">
    <property type="protein sequence ID" value="CCK80806.1"/>
    <property type="molecule type" value="Genomic_DNA"/>
</dbReference>
<protein>
    <submittedName>
        <fullName evidence="4">Uncharacterized protein</fullName>
    </submittedName>
</protein>
<accession>K0NK78</accession>
<dbReference type="Proteomes" id="UP000007347">
    <property type="component" value="Chromosome"/>
</dbReference>
<name>K0NK78_DESTT</name>
<keyword evidence="6" id="KW-1185">Reference proteome</keyword>
<gene>
    <name evidence="1" type="ordered locus">TOL2_C01170</name>
    <name evidence="2" type="ordered locus">TOL2_C26470</name>
    <name evidence="3" type="ordered locus">TOL2_C31800</name>
    <name evidence="4" type="ordered locus">TOL2_C37900</name>
    <name evidence="5" type="ordered locus">TOL2_C38970</name>
</gene>
<evidence type="ECO:0000313" key="5">
    <source>
        <dbReference type="EMBL" id="CCK82053.1"/>
    </source>
</evidence>
<dbReference type="EMBL" id="FO203503">
    <property type="protein sequence ID" value="CCK82053.1"/>
    <property type="molecule type" value="Genomic_DNA"/>
</dbReference>
<dbReference type="EMBL" id="FO203503">
    <property type="protein sequence ID" value="CCK81946.1"/>
    <property type="molecule type" value="Genomic_DNA"/>
</dbReference>
<dbReference type="KEGG" id="dto:TOL2_C01170"/>
<dbReference type="KEGG" id="dto:TOL2_C26470"/>
<sequence length="101" mass="11758">MTHDRLKAKTIPGEYCRFCGNDSVPLVKTKCCDQWICCDTSYVSIEGGGYCQYHHEQYSVCYFHYNDGHSGKWQECEECRDLLGEDDFKAAFHDPNNVPRY</sequence>
<proteinExistence type="predicted"/>
<organism evidence="4 6">
    <name type="scientific">Desulfobacula toluolica (strain DSM 7467 / Tol2)</name>
    <dbReference type="NCBI Taxonomy" id="651182"/>
    <lineage>
        <taxon>Bacteria</taxon>
        <taxon>Pseudomonadati</taxon>
        <taxon>Thermodesulfobacteriota</taxon>
        <taxon>Desulfobacteria</taxon>
        <taxon>Desulfobacterales</taxon>
        <taxon>Desulfobacteraceae</taxon>
        <taxon>Desulfobacula</taxon>
    </lineage>
</organism>